<dbReference type="InterPro" id="IPR035965">
    <property type="entry name" value="PAS-like_dom_sf"/>
</dbReference>
<dbReference type="CDD" id="cd00130">
    <property type="entry name" value="PAS"/>
    <property type="match status" value="2"/>
</dbReference>
<dbReference type="Pfam" id="PF08448">
    <property type="entry name" value="PAS_4"/>
    <property type="match status" value="3"/>
</dbReference>
<dbReference type="InterPro" id="IPR013656">
    <property type="entry name" value="PAS_4"/>
</dbReference>
<evidence type="ECO:0000259" key="2">
    <source>
        <dbReference type="PROSITE" id="PS50113"/>
    </source>
</evidence>
<dbReference type="PROSITE" id="PS50112">
    <property type="entry name" value="PAS"/>
    <property type="match status" value="3"/>
</dbReference>
<feature type="domain" description="PAS" evidence="1">
    <location>
        <begin position="1"/>
        <end position="56"/>
    </location>
</feature>
<dbReference type="SMART" id="SM00267">
    <property type="entry name" value="GGDEF"/>
    <property type="match status" value="1"/>
</dbReference>
<dbReference type="Gene3D" id="3.20.20.450">
    <property type="entry name" value="EAL domain"/>
    <property type="match status" value="1"/>
</dbReference>
<name>A0A381YLQ8_9ZZZZ</name>
<dbReference type="InterPro" id="IPR000700">
    <property type="entry name" value="PAS-assoc_C"/>
</dbReference>
<dbReference type="CDD" id="cd01948">
    <property type="entry name" value="EAL"/>
    <property type="match status" value="1"/>
</dbReference>
<dbReference type="SUPFAM" id="SSF55785">
    <property type="entry name" value="PYP-like sensor domain (PAS domain)"/>
    <property type="match status" value="3"/>
</dbReference>
<dbReference type="Gene3D" id="3.30.450.20">
    <property type="entry name" value="PAS domain"/>
    <property type="match status" value="3"/>
</dbReference>
<evidence type="ECO:0000259" key="4">
    <source>
        <dbReference type="PROSITE" id="PS50887"/>
    </source>
</evidence>
<sequence length="801" mass="85923">MARLDPDGRILRVNGRWATTTGQDPADAHGDGWTSILDPDGRDEFLADLRRSLSDGTALRGRLRLLDADGAIRWLDLSTVPLDGVDGSAGALLTVTDVTDETDEARRAHELTRVLESSPDPVAVLDPSGELVVWANDAMHRHTGAGSTSAEIRLLDVLDAWSQAQYATTALPAVRTGGTWRGELRLVGDSRTVPVSAVLVAHRDAEGAVDAISMMARDLTDLHAAQQRVEASEMRLAALVEHASDLVCVIGEDGRILYASPAVARILGREAHAMEGVPVAELVHPDDLGELVERAGEVVARPGMSPAFEARVAHAEGGWRHMEIVATNLLGNPAVAGVVVNARDVTERVEVAAQLEERAFHDELTGLPNRALLLDRLQDALHRSARHDRMVGVLFLDLDRFKVVNDSLGHGAGDDLLREAARRLLRTVRPGDMVARLGGDEFVVVIGDMVRTTDALAAAERVRTALARPMQLGSDSTVVSASVGIAVAHGSETPADLLRDADTAMYRAKEQGRDRAELFGDHLRAQAVRRHSVEQEVRAAIIDDRIEVHFQPVVRLSDGAVTGAEALARIRSTTGELLQPAQFIDIAEDSGLIADLGARVLTIAVGRLAAWEARQLGKGPRLSVAVNVSARQLADPSFPGVVAAAVADNGVQADQLALEFTESALIAANPITEMVLGELTDLGVRMGLDDFGTGFSSLAYLKRFPIDFLKIDRSFVSGLDDPEVDGGVGDDTAIVTGTVALAHSLGLRVIAEGVETESQLRRLQRLQCDMAQGFHFSEPVTDAEFDRFLGRRFTEAPVSPN</sequence>
<proteinExistence type="predicted"/>
<dbReference type="InterPro" id="IPR001633">
    <property type="entry name" value="EAL_dom"/>
</dbReference>
<dbReference type="PROSITE" id="PS50887">
    <property type="entry name" value="GGDEF"/>
    <property type="match status" value="1"/>
</dbReference>
<dbReference type="SUPFAM" id="SSF141868">
    <property type="entry name" value="EAL domain-like"/>
    <property type="match status" value="1"/>
</dbReference>
<dbReference type="InterPro" id="IPR001610">
    <property type="entry name" value="PAC"/>
</dbReference>
<feature type="domain" description="PAS" evidence="1">
    <location>
        <begin position="107"/>
        <end position="144"/>
    </location>
</feature>
<dbReference type="InterPro" id="IPR000160">
    <property type="entry name" value="GGDEF_dom"/>
</dbReference>
<feature type="domain" description="PAS" evidence="1">
    <location>
        <begin position="232"/>
        <end position="302"/>
    </location>
</feature>
<dbReference type="InterPro" id="IPR035919">
    <property type="entry name" value="EAL_sf"/>
</dbReference>
<protein>
    <recommendedName>
        <fullName evidence="6">Diguanylate cyclase/phosphodiesterase with PAS/PAC sensor(S)</fullName>
    </recommendedName>
</protein>
<accession>A0A381YLQ8</accession>
<dbReference type="FunFam" id="3.30.70.270:FF:000001">
    <property type="entry name" value="Diguanylate cyclase domain protein"/>
    <property type="match status" value="1"/>
</dbReference>
<dbReference type="PROSITE" id="PS50883">
    <property type="entry name" value="EAL"/>
    <property type="match status" value="1"/>
</dbReference>
<dbReference type="PROSITE" id="PS50113">
    <property type="entry name" value="PAC"/>
    <property type="match status" value="1"/>
</dbReference>
<evidence type="ECO:0000259" key="3">
    <source>
        <dbReference type="PROSITE" id="PS50883"/>
    </source>
</evidence>
<dbReference type="InterPro" id="IPR029787">
    <property type="entry name" value="Nucleotide_cyclase"/>
</dbReference>
<dbReference type="Gene3D" id="3.30.70.270">
    <property type="match status" value="1"/>
</dbReference>
<dbReference type="NCBIfam" id="TIGR00229">
    <property type="entry name" value="sensory_box"/>
    <property type="match status" value="2"/>
</dbReference>
<organism evidence="5">
    <name type="scientific">marine metagenome</name>
    <dbReference type="NCBI Taxonomy" id="408172"/>
    <lineage>
        <taxon>unclassified sequences</taxon>
        <taxon>metagenomes</taxon>
        <taxon>ecological metagenomes</taxon>
    </lineage>
</organism>
<dbReference type="AlphaFoldDB" id="A0A381YLQ8"/>
<dbReference type="InterPro" id="IPR052155">
    <property type="entry name" value="Biofilm_reg_signaling"/>
</dbReference>
<dbReference type="SUPFAM" id="SSF55073">
    <property type="entry name" value="Nucleotide cyclase"/>
    <property type="match status" value="1"/>
</dbReference>
<dbReference type="EMBL" id="UINC01018426">
    <property type="protein sequence ID" value="SVA77397.1"/>
    <property type="molecule type" value="Genomic_DNA"/>
</dbReference>
<dbReference type="Pfam" id="PF00563">
    <property type="entry name" value="EAL"/>
    <property type="match status" value="1"/>
</dbReference>
<dbReference type="PANTHER" id="PTHR44757">
    <property type="entry name" value="DIGUANYLATE CYCLASE DGCP"/>
    <property type="match status" value="1"/>
</dbReference>
<evidence type="ECO:0000259" key="1">
    <source>
        <dbReference type="PROSITE" id="PS50112"/>
    </source>
</evidence>
<evidence type="ECO:0000313" key="5">
    <source>
        <dbReference type="EMBL" id="SVA77397.1"/>
    </source>
</evidence>
<feature type="domain" description="EAL" evidence="3">
    <location>
        <begin position="530"/>
        <end position="793"/>
    </location>
</feature>
<dbReference type="SMART" id="SM00052">
    <property type="entry name" value="EAL"/>
    <property type="match status" value="1"/>
</dbReference>
<feature type="domain" description="PAC" evidence="2">
    <location>
        <begin position="59"/>
        <end position="110"/>
    </location>
</feature>
<dbReference type="SMART" id="SM00091">
    <property type="entry name" value="PAS"/>
    <property type="match status" value="3"/>
</dbReference>
<reference evidence="5" key="1">
    <citation type="submission" date="2018-05" db="EMBL/GenBank/DDBJ databases">
        <authorList>
            <person name="Lanie J.A."/>
            <person name="Ng W.-L."/>
            <person name="Kazmierczak K.M."/>
            <person name="Andrzejewski T.M."/>
            <person name="Davidsen T.M."/>
            <person name="Wayne K.J."/>
            <person name="Tettelin H."/>
            <person name="Glass J.I."/>
            <person name="Rusch D."/>
            <person name="Podicherti R."/>
            <person name="Tsui H.-C.T."/>
            <person name="Winkler M.E."/>
        </authorList>
    </citation>
    <scope>NUCLEOTIDE SEQUENCE</scope>
</reference>
<feature type="domain" description="GGDEF" evidence="4">
    <location>
        <begin position="389"/>
        <end position="521"/>
    </location>
</feature>
<dbReference type="Pfam" id="PF00990">
    <property type="entry name" value="GGDEF"/>
    <property type="match status" value="1"/>
</dbReference>
<dbReference type="InterPro" id="IPR043128">
    <property type="entry name" value="Rev_trsase/Diguanyl_cyclase"/>
</dbReference>
<evidence type="ECO:0008006" key="6">
    <source>
        <dbReference type="Google" id="ProtNLM"/>
    </source>
</evidence>
<dbReference type="NCBIfam" id="TIGR00254">
    <property type="entry name" value="GGDEF"/>
    <property type="match status" value="1"/>
</dbReference>
<gene>
    <name evidence="5" type="ORF">METZ01_LOCUS130251</name>
</gene>
<dbReference type="PANTHER" id="PTHR44757:SF2">
    <property type="entry name" value="BIOFILM ARCHITECTURE MAINTENANCE PROTEIN MBAA"/>
    <property type="match status" value="1"/>
</dbReference>
<dbReference type="CDD" id="cd01949">
    <property type="entry name" value="GGDEF"/>
    <property type="match status" value="1"/>
</dbReference>
<dbReference type="InterPro" id="IPR000014">
    <property type="entry name" value="PAS"/>
</dbReference>
<dbReference type="SMART" id="SM00086">
    <property type="entry name" value="PAC"/>
    <property type="match status" value="3"/>
</dbReference>